<dbReference type="Proteomes" id="UP000887013">
    <property type="component" value="Unassembled WGS sequence"/>
</dbReference>
<sequence>MKSLYNNPTWDLVKLPKGNKPISCKWTFKRKLDQDGNTMQNKARLVARRYNQKFGNDYDKIFAPVVKHSTVRAFLIAAVYKKIHVKFIEIKIAFLHGDLQENIYMIQPEGYITPVKNRNSAN</sequence>
<protein>
    <submittedName>
        <fullName evidence="2">Retrovirus-related Pol polyprotein from transposon TNT 1-94</fullName>
    </submittedName>
</protein>
<keyword evidence="3" id="KW-1185">Reference proteome</keyword>
<gene>
    <name evidence="2" type="ORF">NPIL_181221</name>
</gene>
<evidence type="ECO:0000313" key="3">
    <source>
        <dbReference type="Proteomes" id="UP000887013"/>
    </source>
</evidence>
<dbReference type="InterPro" id="IPR013103">
    <property type="entry name" value="RVT_2"/>
</dbReference>
<dbReference type="EMBL" id="BMAW01057428">
    <property type="protein sequence ID" value="GFT11059.1"/>
    <property type="molecule type" value="Genomic_DNA"/>
</dbReference>
<comment type="caution">
    <text evidence="2">The sequence shown here is derived from an EMBL/GenBank/DDBJ whole genome shotgun (WGS) entry which is preliminary data.</text>
</comment>
<dbReference type="AlphaFoldDB" id="A0A8X6TI74"/>
<evidence type="ECO:0000313" key="2">
    <source>
        <dbReference type="EMBL" id="GFT11059.1"/>
    </source>
</evidence>
<proteinExistence type="predicted"/>
<dbReference type="OrthoDB" id="411615at2759"/>
<feature type="domain" description="Reverse transcriptase Ty1/copia-type" evidence="1">
    <location>
        <begin position="7"/>
        <end position="113"/>
    </location>
</feature>
<organism evidence="2 3">
    <name type="scientific">Nephila pilipes</name>
    <name type="common">Giant wood spider</name>
    <name type="synonym">Nephila maculata</name>
    <dbReference type="NCBI Taxonomy" id="299642"/>
    <lineage>
        <taxon>Eukaryota</taxon>
        <taxon>Metazoa</taxon>
        <taxon>Ecdysozoa</taxon>
        <taxon>Arthropoda</taxon>
        <taxon>Chelicerata</taxon>
        <taxon>Arachnida</taxon>
        <taxon>Araneae</taxon>
        <taxon>Araneomorphae</taxon>
        <taxon>Entelegynae</taxon>
        <taxon>Araneoidea</taxon>
        <taxon>Nephilidae</taxon>
        <taxon>Nephila</taxon>
    </lineage>
</organism>
<evidence type="ECO:0000259" key="1">
    <source>
        <dbReference type="Pfam" id="PF07727"/>
    </source>
</evidence>
<accession>A0A8X6TI74</accession>
<reference evidence="2" key="1">
    <citation type="submission" date="2020-08" db="EMBL/GenBank/DDBJ databases">
        <title>Multicomponent nature underlies the extraordinary mechanical properties of spider dragline silk.</title>
        <authorList>
            <person name="Kono N."/>
            <person name="Nakamura H."/>
            <person name="Mori M."/>
            <person name="Yoshida Y."/>
            <person name="Ohtoshi R."/>
            <person name="Malay A.D."/>
            <person name="Moran D.A.P."/>
            <person name="Tomita M."/>
            <person name="Numata K."/>
            <person name="Arakawa K."/>
        </authorList>
    </citation>
    <scope>NUCLEOTIDE SEQUENCE</scope>
</reference>
<name>A0A8X6TI74_NEPPI</name>
<dbReference type="Pfam" id="PF07727">
    <property type="entry name" value="RVT_2"/>
    <property type="match status" value="1"/>
</dbReference>